<dbReference type="InterPro" id="IPR008189">
    <property type="entry name" value="rRNA_ssu_MeTfrase_I"/>
</dbReference>
<dbReference type="GO" id="GO:0032259">
    <property type="term" value="P:methylation"/>
    <property type="evidence" value="ECO:0007669"/>
    <property type="project" value="UniProtKB-KW"/>
</dbReference>
<proteinExistence type="inferred from homology"/>
<evidence type="ECO:0000256" key="4">
    <source>
        <dbReference type="ARBA" id="ARBA00022679"/>
    </source>
</evidence>
<dbReference type="Gene3D" id="3.40.1010.10">
    <property type="entry name" value="Cobalt-precorrin-4 Transmethylase, Domain 1"/>
    <property type="match status" value="1"/>
</dbReference>
<dbReference type="NCBIfam" id="TIGR00096">
    <property type="entry name" value="16S rRNA (cytidine(1402)-2'-O)-methyltransferase"/>
    <property type="match status" value="1"/>
</dbReference>
<keyword evidence="1 6" id="KW-0963">Cytoplasm</keyword>
<organism evidence="8 9">
    <name type="scientific">Effusibacillus consociatus</name>
    <dbReference type="NCBI Taxonomy" id="1117041"/>
    <lineage>
        <taxon>Bacteria</taxon>
        <taxon>Bacillati</taxon>
        <taxon>Bacillota</taxon>
        <taxon>Bacilli</taxon>
        <taxon>Bacillales</taxon>
        <taxon>Alicyclobacillaceae</taxon>
        <taxon>Effusibacillus</taxon>
    </lineage>
</organism>
<evidence type="ECO:0000256" key="1">
    <source>
        <dbReference type="ARBA" id="ARBA00022490"/>
    </source>
</evidence>
<accession>A0ABV9Q232</accession>
<keyword evidence="5 6" id="KW-0949">S-adenosyl-L-methionine</keyword>
<evidence type="ECO:0000259" key="7">
    <source>
        <dbReference type="Pfam" id="PF00590"/>
    </source>
</evidence>
<protein>
    <recommendedName>
        <fullName evidence="6">Ribosomal RNA small subunit methyltransferase I</fullName>
        <ecNumber evidence="6">2.1.1.198</ecNumber>
    </recommendedName>
    <alternativeName>
        <fullName evidence="6">16S rRNA 2'-O-ribose C1402 methyltransferase</fullName>
    </alternativeName>
    <alternativeName>
        <fullName evidence="6">rRNA (cytidine-2'-O-)-methyltransferase RsmI</fullName>
    </alternativeName>
</protein>
<gene>
    <name evidence="6 8" type="primary">rsmI</name>
    <name evidence="8" type="ORF">ACFO8Q_14345</name>
</gene>
<dbReference type="InterPro" id="IPR035996">
    <property type="entry name" value="4pyrrol_Methylase_sf"/>
</dbReference>
<name>A0ABV9Q232_9BACL</name>
<evidence type="ECO:0000256" key="6">
    <source>
        <dbReference type="HAMAP-Rule" id="MF_01877"/>
    </source>
</evidence>
<dbReference type="HAMAP" id="MF_01877">
    <property type="entry name" value="16SrRNA_methyltr_I"/>
    <property type="match status" value="1"/>
</dbReference>
<feature type="domain" description="Tetrapyrrole methylase" evidence="7">
    <location>
        <begin position="15"/>
        <end position="214"/>
    </location>
</feature>
<keyword evidence="2 6" id="KW-0698">rRNA processing</keyword>
<dbReference type="PANTHER" id="PTHR46111">
    <property type="entry name" value="RIBOSOMAL RNA SMALL SUBUNIT METHYLTRANSFERASE I"/>
    <property type="match status" value="1"/>
</dbReference>
<dbReference type="InterPro" id="IPR000878">
    <property type="entry name" value="4pyrrol_Mease"/>
</dbReference>
<dbReference type="EMBL" id="JBHSHC010000106">
    <property type="protein sequence ID" value="MFC4768521.1"/>
    <property type="molecule type" value="Genomic_DNA"/>
</dbReference>
<dbReference type="PROSITE" id="PS01296">
    <property type="entry name" value="RSMI"/>
    <property type="match status" value="1"/>
</dbReference>
<evidence type="ECO:0000256" key="3">
    <source>
        <dbReference type="ARBA" id="ARBA00022603"/>
    </source>
</evidence>
<dbReference type="CDD" id="cd11648">
    <property type="entry name" value="RsmI"/>
    <property type="match status" value="1"/>
</dbReference>
<keyword evidence="9" id="KW-1185">Reference proteome</keyword>
<reference evidence="9" key="1">
    <citation type="journal article" date="2019" name="Int. J. Syst. Evol. Microbiol.">
        <title>The Global Catalogue of Microorganisms (GCM) 10K type strain sequencing project: providing services to taxonomists for standard genome sequencing and annotation.</title>
        <authorList>
            <consortium name="The Broad Institute Genomics Platform"/>
            <consortium name="The Broad Institute Genome Sequencing Center for Infectious Disease"/>
            <person name="Wu L."/>
            <person name="Ma J."/>
        </authorList>
    </citation>
    <scope>NUCLEOTIDE SEQUENCE [LARGE SCALE GENOMIC DNA]</scope>
    <source>
        <strain evidence="9">WYCCWR 12678</strain>
    </source>
</reference>
<dbReference type="Gene3D" id="3.30.950.10">
    <property type="entry name" value="Methyltransferase, Cobalt-precorrin-4 Transmethylase, Domain 2"/>
    <property type="match status" value="1"/>
</dbReference>
<comment type="similarity">
    <text evidence="6">Belongs to the methyltransferase superfamily. RsmI family.</text>
</comment>
<dbReference type="EC" id="2.1.1.198" evidence="6"/>
<keyword evidence="4 6" id="KW-0808">Transferase</keyword>
<comment type="catalytic activity">
    <reaction evidence="6">
        <text>cytidine(1402) in 16S rRNA + S-adenosyl-L-methionine = 2'-O-methylcytidine(1402) in 16S rRNA + S-adenosyl-L-homocysteine + H(+)</text>
        <dbReference type="Rhea" id="RHEA:42924"/>
        <dbReference type="Rhea" id="RHEA-COMP:10285"/>
        <dbReference type="Rhea" id="RHEA-COMP:10286"/>
        <dbReference type="ChEBI" id="CHEBI:15378"/>
        <dbReference type="ChEBI" id="CHEBI:57856"/>
        <dbReference type="ChEBI" id="CHEBI:59789"/>
        <dbReference type="ChEBI" id="CHEBI:74495"/>
        <dbReference type="ChEBI" id="CHEBI:82748"/>
        <dbReference type="EC" id="2.1.1.198"/>
    </reaction>
</comment>
<dbReference type="PANTHER" id="PTHR46111:SF1">
    <property type="entry name" value="RIBOSOMAL RNA SMALL SUBUNIT METHYLTRANSFERASE I"/>
    <property type="match status" value="1"/>
</dbReference>
<dbReference type="InterPro" id="IPR014777">
    <property type="entry name" value="4pyrrole_Mease_sub1"/>
</dbReference>
<dbReference type="PIRSF" id="PIRSF005917">
    <property type="entry name" value="MTase_YraL"/>
    <property type="match status" value="1"/>
</dbReference>
<dbReference type="SUPFAM" id="SSF53790">
    <property type="entry name" value="Tetrapyrrole methylase"/>
    <property type="match status" value="1"/>
</dbReference>
<sequence length="294" mass="32956">MEKKFSFQGTNEKGTLFLVATPIGNLQDMTFRAVEVLKRSAVIAAEDTRQTRKLMSHFNIEGPRLMSYHEHNKNRMENQILEFLEGGLDVSLVSDAGTPGISDPGEDIVRAAVSAGHTVVPIPGACAGITGLIASGLPTGQFSFVGFLPRERKDRKKELERWKGRKETLIFYEAPHRLKDTVKDLLELFGNRPVTAARELTKRYEEFARGTLEQFHESLQTEAPKGEYVLLVAGASEETADGEQEVWWSSLTLEEHVQALMNRGMPKKDAIKQAAKDRNMPKRDVYNAILQTEQ</sequence>
<comment type="function">
    <text evidence="6">Catalyzes the 2'-O-methylation of the ribose of cytidine 1402 (C1402) in 16S rRNA.</text>
</comment>
<comment type="caution">
    <text evidence="8">The sequence shown here is derived from an EMBL/GenBank/DDBJ whole genome shotgun (WGS) entry which is preliminary data.</text>
</comment>
<dbReference type="GO" id="GO:0008168">
    <property type="term" value="F:methyltransferase activity"/>
    <property type="evidence" value="ECO:0007669"/>
    <property type="project" value="UniProtKB-KW"/>
</dbReference>
<comment type="subcellular location">
    <subcellularLocation>
        <location evidence="6">Cytoplasm</location>
    </subcellularLocation>
</comment>
<dbReference type="Pfam" id="PF00590">
    <property type="entry name" value="TP_methylase"/>
    <property type="match status" value="1"/>
</dbReference>
<evidence type="ECO:0000256" key="5">
    <source>
        <dbReference type="ARBA" id="ARBA00022691"/>
    </source>
</evidence>
<dbReference type="InterPro" id="IPR018063">
    <property type="entry name" value="SAM_MeTrfase_RsmI_CS"/>
</dbReference>
<evidence type="ECO:0000313" key="8">
    <source>
        <dbReference type="EMBL" id="MFC4768521.1"/>
    </source>
</evidence>
<evidence type="ECO:0000313" key="9">
    <source>
        <dbReference type="Proteomes" id="UP001596002"/>
    </source>
</evidence>
<evidence type="ECO:0000256" key="2">
    <source>
        <dbReference type="ARBA" id="ARBA00022552"/>
    </source>
</evidence>
<dbReference type="RefSeq" id="WP_380026472.1">
    <property type="nucleotide sequence ID" value="NZ_JBHSHC010000106.1"/>
</dbReference>
<dbReference type="Proteomes" id="UP001596002">
    <property type="component" value="Unassembled WGS sequence"/>
</dbReference>
<keyword evidence="3 6" id="KW-0489">Methyltransferase</keyword>
<dbReference type="InterPro" id="IPR014776">
    <property type="entry name" value="4pyrrole_Mease_sub2"/>
</dbReference>